<dbReference type="SUPFAM" id="SSF81321">
    <property type="entry name" value="Family A G protein-coupled receptor-like"/>
    <property type="match status" value="1"/>
</dbReference>
<keyword evidence="3" id="KW-1003">Cell membrane</keyword>
<evidence type="ECO:0000256" key="5">
    <source>
        <dbReference type="ARBA" id="ARBA00022989"/>
    </source>
</evidence>
<feature type="domain" description="G-protein coupled receptors family 1 profile" evidence="12">
    <location>
        <begin position="38"/>
        <end position="301"/>
    </location>
</feature>
<keyword evidence="8 10" id="KW-0675">Receptor</keyword>
<name>A0A481ZN98_TRICY</name>
<keyword evidence="6 10" id="KW-0297">G-protein coupled receptor</keyword>
<dbReference type="CDD" id="cd00637">
    <property type="entry name" value="7tm_classA_rhodopsin-like"/>
    <property type="match status" value="1"/>
</dbReference>
<evidence type="ECO:0000256" key="4">
    <source>
        <dbReference type="ARBA" id="ARBA00022692"/>
    </source>
</evidence>
<keyword evidence="9 10" id="KW-0807">Transducer</keyword>
<proteinExistence type="evidence at transcript level"/>
<keyword evidence="4 10" id="KW-0812">Transmembrane</keyword>
<reference evidence="13" key="1">
    <citation type="submission" date="2018-09" db="EMBL/GenBank/DDBJ databases">
        <authorList>
            <person name="Nielsen S.K.D."/>
            <person name="Koch T.L."/>
            <person name="Hauser F."/>
            <person name="Garm A."/>
            <person name="Grimmelikhuijzen C.J.P."/>
        </authorList>
    </citation>
    <scope>NUCLEOTIDE SEQUENCE</scope>
</reference>
<keyword evidence="7 11" id="KW-0472">Membrane</keyword>
<dbReference type="PRINTS" id="PR01012">
    <property type="entry name" value="NRPEPTIDEYR"/>
</dbReference>
<evidence type="ECO:0000259" key="12">
    <source>
        <dbReference type="PROSITE" id="PS50262"/>
    </source>
</evidence>
<sequence length="321" mass="35980">MNTNRTDDPFLLDPAVTPVYRGIYAAITLLFILVGFSGNLIVCLAVSRVRRFRNTINLLIANLAVADILQCGNIISLFVTLVKGKWVFGTFLCNVNAFLMIGLVTASVYSLVAIAVNRYVIIHHCDRYPKTFSRKRTKLMIAAVWLIACASALPPVFGWGVYTFASRRGFCILDFYGSTSYVITMSTTILLVPFLVIALAYCRIFLAIHKSKRKVGKIHPSMEETPSEQSVTARRSRTQKLEAFSLSVMLFVVTFLFVVIYVPTMVFNFLEMIGTGTPNVGIDLGFVLLALSNHIINPFVYGIMNKNYRTSIHLVIRNCFR</sequence>
<feature type="transmembrane region" description="Helical" evidence="11">
    <location>
        <begin position="58"/>
        <end position="78"/>
    </location>
</feature>
<comment type="similarity">
    <text evidence="2 10">Belongs to the G-protein coupled receptor 1 family.</text>
</comment>
<evidence type="ECO:0000256" key="7">
    <source>
        <dbReference type="ARBA" id="ARBA00023136"/>
    </source>
</evidence>
<dbReference type="AlphaFoldDB" id="A0A481ZN98"/>
<dbReference type="PROSITE" id="PS00237">
    <property type="entry name" value="G_PROTEIN_RECEP_F1_1"/>
    <property type="match status" value="1"/>
</dbReference>
<evidence type="ECO:0000313" key="13">
    <source>
        <dbReference type="EMBL" id="QBL02586.1"/>
    </source>
</evidence>
<dbReference type="PROSITE" id="PS50262">
    <property type="entry name" value="G_PROTEIN_RECEP_F1_2"/>
    <property type="match status" value="1"/>
</dbReference>
<dbReference type="InterPro" id="IPR000611">
    <property type="entry name" value="NPY_rcpt"/>
</dbReference>
<accession>A0A481ZN98</accession>
<feature type="transmembrane region" description="Helical" evidence="11">
    <location>
        <begin position="141"/>
        <end position="162"/>
    </location>
</feature>
<feature type="transmembrane region" description="Helical" evidence="11">
    <location>
        <begin position="98"/>
        <end position="120"/>
    </location>
</feature>
<evidence type="ECO:0000256" key="2">
    <source>
        <dbReference type="ARBA" id="ARBA00010663"/>
    </source>
</evidence>
<feature type="transmembrane region" description="Helical" evidence="11">
    <location>
        <begin position="243"/>
        <end position="264"/>
    </location>
</feature>
<feature type="transmembrane region" description="Helical" evidence="11">
    <location>
        <begin position="284"/>
        <end position="304"/>
    </location>
</feature>
<dbReference type="InterPro" id="IPR017452">
    <property type="entry name" value="GPCR_Rhodpsn_7TM"/>
</dbReference>
<dbReference type="PANTHER" id="PTHR22752">
    <property type="entry name" value="G PROTEIN-COUPLED RECEPTOR"/>
    <property type="match status" value="1"/>
</dbReference>
<dbReference type="PRINTS" id="PR00237">
    <property type="entry name" value="GPCRRHODOPSN"/>
</dbReference>
<dbReference type="GO" id="GO:0004983">
    <property type="term" value="F:neuropeptide Y receptor activity"/>
    <property type="evidence" value="ECO:0007669"/>
    <property type="project" value="InterPro"/>
</dbReference>
<dbReference type="EMBL" id="MH835300">
    <property type="protein sequence ID" value="QBL02586.1"/>
    <property type="molecule type" value="mRNA"/>
</dbReference>
<dbReference type="InterPro" id="IPR000276">
    <property type="entry name" value="GPCR_Rhodpsn"/>
</dbReference>
<evidence type="ECO:0000256" key="1">
    <source>
        <dbReference type="ARBA" id="ARBA00004651"/>
    </source>
</evidence>
<organism evidence="13">
    <name type="scientific">Tripedalia cystophora</name>
    <name type="common">Mangrove box jellyfish</name>
    <dbReference type="NCBI Taxonomy" id="6141"/>
    <lineage>
        <taxon>Eukaryota</taxon>
        <taxon>Metazoa</taxon>
        <taxon>Cnidaria</taxon>
        <taxon>Cubozoa</taxon>
        <taxon>Carybdeida</taxon>
        <taxon>Tripedaliidae</taxon>
        <taxon>Tripedalia</taxon>
    </lineage>
</organism>
<dbReference type="SMART" id="SM01381">
    <property type="entry name" value="7TM_GPCR_Srsx"/>
    <property type="match status" value="1"/>
</dbReference>
<feature type="transmembrane region" description="Helical" evidence="11">
    <location>
        <begin position="182"/>
        <end position="206"/>
    </location>
</feature>
<feature type="transmembrane region" description="Helical" evidence="11">
    <location>
        <begin position="23"/>
        <end position="46"/>
    </location>
</feature>
<evidence type="ECO:0000256" key="9">
    <source>
        <dbReference type="ARBA" id="ARBA00023224"/>
    </source>
</evidence>
<protein>
    <submittedName>
        <fullName evidence="13">Biogenic amine-like GPCR</fullName>
    </submittedName>
</protein>
<dbReference type="GO" id="GO:0005886">
    <property type="term" value="C:plasma membrane"/>
    <property type="evidence" value="ECO:0007669"/>
    <property type="project" value="UniProtKB-SubCell"/>
</dbReference>
<evidence type="ECO:0000256" key="3">
    <source>
        <dbReference type="ARBA" id="ARBA00022475"/>
    </source>
</evidence>
<dbReference type="Pfam" id="PF00001">
    <property type="entry name" value="7tm_1"/>
    <property type="match status" value="1"/>
</dbReference>
<evidence type="ECO:0000256" key="6">
    <source>
        <dbReference type="ARBA" id="ARBA00023040"/>
    </source>
</evidence>
<evidence type="ECO:0000256" key="10">
    <source>
        <dbReference type="RuleBase" id="RU000688"/>
    </source>
</evidence>
<keyword evidence="5 11" id="KW-1133">Transmembrane helix</keyword>
<evidence type="ECO:0000256" key="11">
    <source>
        <dbReference type="SAM" id="Phobius"/>
    </source>
</evidence>
<dbReference type="Gene3D" id="1.20.1070.10">
    <property type="entry name" value="Rhodopsin 7-helix transmembrane proteins"/>
    <property type="match status" value="1"/>
</dbReference>
<evidence type="ECO:0000256" key="8">
    <source>
        <dbReference type="ARBA" id="ARBA00023170"/>
    </source>
</evidence>
<comment type="subcellular location">
    <subcellularLocation>
        <location evidence="1">Cell membrane</location>
        <topology evidence="1">Multi-pass membrane protein</topology>
    </subcellularLocation>
</comment>
<reference evidence="13" key="2">
    <citation type="journal article" date="2019" name="BMC Genomics">
        <title>De novo transcriptome assembly of the cubomedusa Tripedalia cystophora, including the analysis of a set of genes involved in peptidergic neurotransmission.</title>
        <authorList>
            <person name="Nielsen S.K."/>
            <person name="Koch T.L."/>
            <person name="Hauser F."/>
            <person name="Garm A."/>
            <person name="Grimmelikhuijzen C.J."/>
        </authorList>
    </citation>
    <scope>NUCLEOTIDE SEQUENCE</scope>
</reference>